<dbReference type="Pfam" id="PF00990">
    <property type="entry name" value="GGDEF"/>
    <property type="match status" value="1"/>
</dbReference>
<evidence type="ECO:0000259" key="2">
    <source>
        <dbReference type="PROSITE" id="PS50883"/>
    </source>
</evidence>
<dbReference type="SMART" id="SM00052">
    <property type="entry name" value="EAL"/>
    <property type="match status" value="1"/>
</dbReference>
<dbReference type="PROSITE" id="PS50887">
    <property type="entry name" value="GGDEF"/>
    <property type="match status" value="1"/>
</dbReference>
<dbReference type="PROSITE" id="PS50112">
    <property type="entry name" value="PAS"/>
    <property type="match status" value="1"/>
</dbReference>
<organism evidence="4 5">
    <name type="scientific">Cyanobium gracile UHCC 0281</name>
    <dbReference type="NCBI Taxonomy" id="3110309"/>
    <lineage>
        <taxon>Bacteria</taxon>
        <taxon>Bacillati</taxon>
        <taxon>Cyanobacteriota</taxon>
        <taxon>Cyanophyceae</taxon>
        <taxon>Synechococcales</taxon>
        <taxon>Prochlorococcaceae</taxon>
        <taxon>Cyanobium</taxon>
    </lineage>
</organism>
<feature type="domain" description="EAL" evidence="2">
    <location>
        <begin position="368"/>
        <end position="617"/>
    </location>
</feature>
<dbReference type="NCBIfam" id="TIGR00229">
    <property type="entry name" value="sensory_box"/>
    <property type="match status" value="1"/>
</dbReference>
<keyword evidence="5" id="KW-1185">Reference proteome</keyword>
<dbReference type="EMBL" id="JAYGHY010000057">
    <property type="protein sequence ID" value="MEA5443604.1"/>
    <property type="molecule type" value="Genomic_DNA"/>
</dbReference>
<dbReference type="CDD" id="cd01949">
    <property type="entry name" value="GGDEF"/>
    <property type="match status" value="1"/>
</dbReference>
<evidence type="ECO:0000259" key="3">
    <source>
        <dbReference type="PROSITE" id="PS50887"/>
    </source>
</evidence>
<dbReference type="NCBIfam" id="TIGR00254">
    <property type="entry name" value="GGDEF"/>
    <property type="match status" value="1"/>
</dbReference>
<dbReference type="SMART" id="SM00091">
    <property type="entry name" value="PAS"/>
    <property type="match status" value="1"/>
</dbReference>
<feature type="domain" description="GGDEF" evidence="3">
    <location>
        <begin position="227"/>
        <end position="359"/>
    </location>
</feature>
<comment type="caution">
    <text evidence="4">The sequence shown here is derived from an EMBL/GenBank/DDBJ whole genome shotgun (WGS) entry which is preliminary data.</text>
</comment>
<dbReference type="Gene3D" id="3.30.450.20">
    <property type="entry name" value="PAS domain"/>
    <property type="match status" value="1"/>
</dbReference>
<dbReference type="InterPro" id="IPR000014">
    <property type="entry name" value="PAS"/>
</dbReference>
<dbReference type="RefSeq" id="WP_323357587.1">
    <property type="nucleotide sequence ID" value="NZ_JAYGHY010000057.1"/>
</dbReference>
<name>A0ABU5SYL0_9CYAN</name>
<dbReference type="Gene3D" id="3.30.70.270">
    <property type="match status" value="1"/>
</dbReference>
<dbReference type="CDD" id="cd01948">
    <property type="entry name" value="EAL"/>
    <property type="match status" value="1"/>
</dbReference>
<dbReference type="InterPro" id="IPR035919">
    <property type="entry name" value="EAL_sf"/>
</dbReference>
<evidence type="ECO:0000313" key="5">
    <source>
        <dbReference type="Proteomes" id="UP001302329"/>
    </source>
</evidence>
<sequence length="617" mass="66749">MDLQPSSGLFEHGLRVMENGQAVVIEGLHGAGHGRPVPGPPAEIRLFLANGLLCCLWRVTTDRLAMQQQLVEAERRYRLLARHTSDVVVELDSDHRIVWVSESIEARLGWRPDALIGQPAIGLVHREEWVQVLRAGLSLAGPGSFREDLRILCADGGWLWMMGTAHPLPGEEAGALVLSLRDIHDQVRIRTELDHRLQHDPLTSLPLRSVALDRIRHALDGLEGTGSSLTVLSIGVDGLTQVNDALTHAGGDKLIALLAARIVRAIGHPEQVGRGTGDEFIVLLSEQDAGADVTLTAERILRACRVPVSIAGQPIDPTVSIGIATARAGVLPDELLRDASLAMRQAKGRGRNCYALLDDALATEAHTLLLFAAEIQRGLVMGEFAAWFMPIVAFDTGQVTGYEALARWVRPDGIEVPPAEFLPCAECRGLITRIDLLVLRQALAALSRLPPTLTMAVNVSAATLALPDYPQLVSEALRAAQVVPERLHLEVTETALLTVTDRIGQQIQQLASSGVRWYVDDFGTGYSSISHLRDLPIAGLKLDRSFTCAMRAKDTKSLRLAQALVGVAEGLELDTVAEGVETIEEARLLTSQGWLHGQGWLYGKAAPLQLDTAPGPL</sequence>
<dbReference type="SUPFAM" id="SSF55785">
    <property type="entry name" value="PYP-like sensor domain (PAS domain)"/>
    <property type="match status" value="1"/>
</dbReference>
<gene>
    <name evidence="4" type="ORF">VB739_13665</name>
</gene>
<dbReference type="SUPFAM" id="SSF55073">
    <property type="entry name" value="Nucleotide cyclase"/>
    <property type="match status" value="1"/>
</dbReference>
<dbReference type="InterPro" id="IPR013655">
    <property type="entry name" value="PAS_fold_3"/>
</dbReference>
<protein>
    <submittedName>
        <fullName evidence="4">Bifunctional diguanylate cyclase/phosphodiesterase</fullName>
    </submittedName>
</protein>
<dbReference type="InterPro" id="IPR052155">
    <property type="entry name" value="Biofilm_reg_signaling"/>
</dbReference>
<dbReference type="InterPro" id="IPR029787">
    <property type="entry name" value="Nucleotide_cyclase"/>
</dbReference>
<dbReference type="Pfam" id="PF00563">
    <property type="entry name" value="EAL"/>
    <property type="match status" value="1"/>
</dbReference>
<dbReference type="CDD" id="cd00130">
    <property type="entry name" value="PAS"/>
    <property type="match status" value="1"/>
</dbReference>
<dbReference type="PANTHER" id="PTHR44757">
    <property type="entry name" value="DIGUANYLATE CYCLASE DGCP"/>
    <property type="match status" value="1"/>
</dbReference>
<evidence type="ECO:0000313" key="4">
    <source>
        <dbReference type="EMBL" id="MEA5443604.1"/>
    </source>
</evidence>
<dbReference type="InterPro" id="IPR043128">
    <property type="entry name" value="Rev_trsase/Diguanyl_cyclase"/>
</dbReference>
<evidence type="ECO:0000259" key="1">
    <source>
        <dbReference type="PROSITE" id="PS50112"/>
    </source>
</evidence>
<dbReference type="SMART" id="SM00267">
    <property type="entry name" value="GGDEF"/>
    <property type="match status" value="1"/>
</dbReference>
<dbReference type="PROSITE" id="PS50883">
    <property type="entry name" value="EAL"/>
    <property type="match status" value="1"/>
</dbReference>
<accession>A0ABU5SYL0</accession>
<reference evidence="4 5" key="1">
    <citation type="submission" date="2023-12" db="EMBL/GenBank/DDBJ databases">
        <title>Baltic Sea Cyanobacteria.</title>
        <authorList>
            <person name="Delbaje E."/>
            <person name="Fewer D.P."/>
            <person name="Shishido T.K."/>
        </authorList>
    </citation>
    <scope>NUCLEOTIDE SEQUENCE [LARGE SCALE GENOMIC DNA]</scope>
    <source>
        <strain evidence="4 5">UHCC 0281</strain>
    </source>
</reference>
<dbReference type="Proteomes" id="UP001302329">
    <property type="component" value="Unassembled WGS sequence"/>
</dbReference>
<proteinExistence type="predicted"/>
<dbReference type="PANTHER" id="PTHR44757:SF2">
    <property type="entry name" value="BIOFILM ARCHITECTURE MAINTENANCE PROTEIN MBAA"/>
    <property type="match status" value="1"/>
</dbReference>
<dbReference type="InterPro" id="IPR035965">
    <property type="entry name" value="PAS-like_dom_sf"/>
</dbReference>
<dbReference type="Pfam" id="PF08447">
    <property type="entry name" value="PAS_3"/>
    <property type="match status" value="1"/>
</dbReference>
<dbReference type="InterPro" id="IPR001633">
    <property type="entry name" value="EAL_dom"/>
</dbReference>
<dbReference type="InterPro" id="IPR000160">
    <property type="entry name" value="GGDEF_dom"/>
</dbReference>
<dbReference type="SUPFAM" id="SSF141868">
    <property type="entry name" value="EAL domain-like"/>
    <property type="match status" value="1"/>
</dbReference>
<dbReference type="Gene3D" id="3.20.20.450">
    <property type="entry name" value="EAL domain"/>
    <property type="match status" value="1"/>
</dbReference>
<feature type="domain" description="PAS" evidence="1">
    <location>
        <begin position="73"/>
        <end position="128"/>
    </location>
</feature>